<organism evidence="3 4">
    <name type="scientific">Drosophila gunungcola</name>
    <name type="common">fruit fly</name>
    <dbReference type="NCBI Taxonomy" id="103775"/>
    <lineage>
        <taxon>Eukaryota</taxon>
        <taxon>Metazoa</taxon>
        <taxon>Ecdysozoa</taxon>
        <taxon>Arthropoda</taxon>
        <taxon>Hexapoda</taxon>
        <taxon>Insecta</taxon>
        <taxon>Pterygota</taxon>
        <taxon>Neoptera</taxon>
        <taxon>Endopterygota</taxon>
        <taxon>Diptera</taxon>
        <taxon>Brachycera</taxon>
        <taxon>Muscomorpha</taxon>
        <taxon>Ephydroidea</taxon>
        <taxon>Drosophilidae</taxon>
        <taxon>Drosophila</taxon>
        <taxon>Sophophora</taxon>
    </lineage>
</organism>
<evidence type="ECO:0000313" key="3">
    <source>
        <dbReference type="EMBL" id="KAI8041556.1"/>
    </source>
</evidence>
<feature type="region of interest" description="Disordered" evidence="1">
    <location>
        <begin position="229"/>
        <end position="297"/>
    </location>
</feature>
<feature type="compositionally biased region" description="Polar residues" evidence="1">
    <location>
        <begin position="42"/>
        <end position="57"/>
    </location>
</feature>
<proteinExistence type="predicted"/>
<comment type="caution">
    <text evidence="3">The sequence shown here is derived from an EMBL/GenBank/DDBJ whole genome shotgun (WGS) entry which is preliminary data.</text>
</comment>
<feature type="transmembrane region" description="Helical" evidence="2">
    <location>
        <begin position="299"/>
        <end position="319"/>
    </location>
</feature>
<dbReference type="Proteomes" id="UP001059596">
    <property type="component" value="Unassembled WGS sequence"/>
</dbReference>
<evidence type="ECO:0008006" key="5">
    <source>
        <dbReference type="Google" id="ProtNLM"/>
    </source>
</evidence>
<feature type="region of interest" description="Disordered" evidence="1">
    <location>
        <begin position="31"/>
        <end position="103"/>
    </location>
</feature>
<keyword evidence="2" id="KW-1133">Transmembrane helix</keyword>
<feature type="compositionally biased region" description="Low complexity" evidence="1">
    <location>
        <begin position="130"/>
        <end position="176"/>
    </location>
</feature>
<feature type="compositionally biased region" description="Low complexity" evidence="1">
    <location>
        <begin position="243"/>
        <end position="253"/>
    </location>
</feature>
<feature type="compositionally biased region" description="Polar residues" evidence="1">
    <location>
        <begin position="254"/>
        <end position="277"/>
    </location>
</feature>
<accession>A0A9Q0BRJ4</accession>
<keyword evidence="2" id="KW-0472">Membrane</keyword>
<feature type="region of interest" description="Disordered" evidence="1">
    <location>
        <begin position="130"/>
        <end position="215"/>
    </location>
</feature>
<dbReference type="AlphaFoldDB" id="A0A9Q0BRJ4"/>
<feature type="compositionally biased region" description="Basic and acidic residues" evidence="1">
    <location>
        <begin position="281"/>
        <end position="290"/>
    </location>
</feature>
<evidence type="ECO:0000313" key="4">
    <source>
        <dbReference type="Proteomes" id="UP001059596"/>
    </source>
</evidence>
<evidence type="ECO:0000256" key="1">
    <source>
        <dbReference type="SAM" id="MobiDB-lite"/>
    </source>
</evidence>
<sequence>MLFIAAPQIFQYPPPPSPSCNYTGGDVFFPHGHPIPNPNPTSHPRTPRTSVSFSSGEEYNFFRQQQQQQPQQQPHPPYPAPSTPQPMPPQSAPPMHCSHSYPQQSPHLMSHYFGMGGPYYAAYTPPPTPNTASAGTSTSASASSSSTSSTAAFGWHGPLHSPLSSTSTPLSAPLAPKMRLQRSQSDAARRKRLTSTGEDEREYQSDHETSWDEFDDRYDNFTAGRERLQEFNGRIPPRKKKNPNGPCSSNSNPISQNDSQPNSPCNAESNATHNSISQQRQVERERQKARAEKKKPQSFTWPTVVTVFVLAMGCGFFAAR</sequence>
<keyword evidence="4" id="KW-1185">Reference proteome</keyword>
<reference evidence="3" key="1">
    <citation type="journal article" date="2023" name="Genome Biol. Evol.">
        <title>Long-read-based Genome Assembly of Drosophila gunungcola Reveals Fewer Chemosensory Genes in Flower-breeding Species.</title>
        <authorList>
            <person name="Negi A."/>
            <person name="Liao B.Y."/>
            <person name="Yeh S.D."/>
        </authorList>
    </citation>
    <scope>NUCLEOTIDE SEQUENCE</scope>
    <source>
        <strain evidence="3">Sukarami</strain>
    </source>
</reference>
<name>A0A9Q0BRJ4_9MUSC</name>
<keyword evidence="2" id="KW-0812">Transmembrane</keyword>
<evidence type="ECO:0000256" key="2">
    <source>
        <dbReference type="SAM" id="Phobius"/>
    </source>
</evidence>
<feature type="compositionally biased region" description="Pro residues" evidence="1">
    <location>
        <begin position="73"/>
        <end position="92"/>
    </location>
</feature>
<protein>
    <recommendedName>
        <fullName evidence="5">Cell death protein hid</fullName>
    </recommendedName>
</protein>
<dbReference type="EMBL" id="JAMKOV010000003">
    <property type="protein sequence ID" value="KAI8041556.1"/>
    <property type="molecule type" value="Genomic_DNA"/>
</dbReference>
<gene>
    <name evidence="3" type="ORF">M5D96_005821</name>
</gene>